<dbReference type="RefSeq" id="WP_204498063.1">
    <property type="nucleotide sequence ID" value="NZ_JAFBDR010000004.1"/>
</dbReference>
<comment type="caution">
    <text evidence="11">The sequence shown here is derived from an EMBL/GenBank/DDBJ whole genome shotgun (WGS) entry which is preliminary data.</text>
</comment>
<dbReference type="Gene3D" id="2.180.10.10">
    <property type="entry name" value="RHS repeat-associated core"/>
    <property type="match status" value="1"/>
</dbReference>
<evidence type="ECO:0000259" key="8">
    <source>
        <dbReference type="Pfam" id="PF20148"/>
    </source>
</evidence>
<feature type="signal peptide" evidence="6">
    <location>
        <begin position="1"/>
        <end position="27"/>
    </location>
</feature>
<dbReference type="SUPFAM" id="SSF49785">
    <property type="entry name" value="Galactose-binding domain-like"/>
    <property type="match status" value="2"/>
</dbReference>
<dbReference type="InterPro" id="IPR003305">
    <property type="entry name" value="CenC_carb-bd"/>
</dbReference>
<name>A0ABS2MXM6_9BACI</name>
<dbReference type="InterPro" id="IPR056823">
    <property type="entry name" value="TEN-like_YD-shell"/>
</dbReference>
<dbReference type="Proteomes" id="UP001296943">
    <property type="component" value="Unassembled WGS sequence"/>
</dbReference>
<keyword evidence="2" id="KW-0964">Secreted</keyword>
<keyword evidence="4" id="KW-0677">Repeat</keyword>
<evidence type="ECO:0000256" key="2">
    <source>
        <dbReference type="ARBA" id="ARBA00022525"/>
    </source>
</evidence>
<evidence type="ECO:0000256" key="5">
    <source>
        <dbReference type="ARBA" id="ARBA00022801"/>
    </source>
</evidence>
<dbReference type="Gene3D" id="2.60.120.260">
    <property type="entry name" value="Galactose-binding domain-like"/>
    <property type="match status" value="3"/>
</dbReference>
<dbReference type="SUPFAM" id="SSF49899">
    <property type="entry name" value="Concanavalin A-like lectins/glucanases"/>
    <property type="match status" value="1"/>
</dbReference>
<evidence type="ECO:0000256" key="6">
    <source>
        <dbReference type="SAM" id="SignalP"/>
    </source>
</evidence>
<dbReference type="InterPro" id="IPR055372">
    <property type="entry name" value="CBM96"/>
</dbReference>
<gene>
    <name evidence="11" type="ORF">JOC48_001127</name>
</gene>
<dbReference type="InterPro" id="IPR008979">
    <property type="entry name" value="Galactose-bd-like_sf"/>
</dbReference>
<evidence type="ECO:0000259" key="10">
    <source>
        <dbReference type="Pfam" id="PF25023"/>
    </source>
</evidence>
<feature type="domain" description="Teneurin-like YD-shell" evidence="10">
    <location>
        <begin position="605"/>
        <end position="750"/>
    </location>
</feature>
<dbReference type="PANTHER" id="PTHR32305:SF17">
    <property type="entry name" value="TRNA NUCLEASE WAPA"/>
    <property type="match status" value="1"/>
</dbReference>
<evidence type="ECO:0000256" key="1">
    <source>
        <dbReference type="ARBA" id="ARBA00004613"/>
    </source>
</evidence>
<evidence type="ECO:0000313" key="11">
    <source>
        <dbReference type="EMBL" id="MBM7570649.1"/>
    </source>
</evidence>
<dbReference type="Gene3D" id="2.60.120.200">
    <property type="match status" value="1"/>
</dbReference>
<evidence type="ECO:0000313" key="12">
    <source>
        <dbReference type="Proteomes" id="UP001296943"/>
    </source>
</evidence>
<dbReference type="InterPro" id="IPR006530">
    <property type="entry name" value="YD"/>
</dbReference>
<reference evidence="11 12" key="1">
    <citation type="submission" date="2021-01" db="EMBL/GenBank/DDBJ databases">
        <title>Genomic Encyclopedia of Type Strains, Phase IV (KMG-IV): sequencing the most valuable type-strain genomes for metagenomic binning, comparative biology and taxonomic classification.</title>
        <authorList>
            <person name="Goeker M."/>
        </authorList>
    </citation>
    <scope>NUCLEOTIDE SEQUENCE [LARGE SCALE GENOMIC DNA]</scope>
    <source>
        <strain evidence="11 12">DSM 23711</strain>
    </source>
</reference>
<comment type="subcellular location">
    <subcellularLocation>
        <location evidence="1">Secreted</location>
    </subcellularLocation>
</comment>
<evidence type="ECO:0000256" key="3">
    <source>
        <dbReference type="ARBA" id="ARBA00022729"/>
    </source>
</evidence>
<proteinExistence type="predicted"/>
<dbReference type="Pfam" id="PF24517">
    <property type="entry name" value="CBM96"/>
    <property type="match status" value="1"/>
</dbReference>
<feature type="domain" description="Carbohydrate-binding module family 96" evidence="9">
    <location>
        <begin position="310"/>
        <end position="470"/>
    </location>
</feature>
<dbReference type="InterPro" id="IPR045351">
    <property type="entry name" value="DUF6531"/>
</dbReference>
<organism evidence="11 12">
    <name type="scientific">Aquibacillus albus</name>
    <dbReference type="NCBI Taxonomy" id="1168171"/>
    <lineage>
        <taxon>Bacteria</taxon>
        <taxon>Bacillati</taxon>
        <taxon>Bacillota</taxon>
        <taxon>Bacilli</taxon>
        <taxon>Bacillales</taxon>
        <taxon>Bacillaceae</taxon>
        <taxon>Aquibacillus</taxon>
    </lineage>
</organism>
<dbReference type="Pfam" id="PF20148">
    <property type="entry name" value="DUF6531"/>
    <property type="match status" value="1"/>
</dbReference>
<dbReference type="InterPro" id="IPR022385">
    <property type="entry name" value="Rhs_assc_core"/>
</dbReference>
<feature type="domain" description="DUF6531" evidence="8">
    <location>
        <begin position="496"/>
        <end position="573"/>
    </location>
</feature>
<dbReference type="EMBL" id="JAFBDR010000004">
    <property type="protein sequence ID" value="MBM7570649.1"/>
    <property type="molecule type" value="Genomic_DNA"/>
</dbReference>
<evidence type="ECO:0000259" key="9">
    <source>
        <dbReference type="Pfam" id="PF24517"/>
    </source>
</evidence>
<evidence type="ECO:0000256" key="4">
    <source>
        <dbReference type="ARBA" id="ARBA00022737"/>
    </source>
</evidence>
<protein>
    <submittedName>
        <fullName evidence="11">RHS repeat-associated protein</fullName>
    </submittedName>
</protein>
<accession>A0ABS2MXM6</accession>
<dbReference type="InterPro" id="IPR013320">
    <property type="entry name" value="ConA-like_dom_sf"/>
</dbReference>
<dbReference type="NCBIfam" id="NF033679">
    <property type="entry name" value="DNRLRE_dom"/>
    <property type="match status" value="1"/>
</dbReference>
<dbReference type="NCBIfam" id="TIGR01643">
    <property type="entry name" value="YD_repeat_2x"/>
    <property type="match status" value="2"/>
</dbReference>
<keyword evidence="3 6" id="KW-0732">Signal</keyword>
<dbReference type="NCBIfam" id="TIGR03696">
    <property type="entry name" value="Rhs_assc_core"/>
    <property type="match status" value="1"/>
</dbReference>
<dbReference type="Pfam" id="PF02018">
    <property type="entry name" value="CBM_4_9"/>
    <property type="match status" value="1"/>
</dbReference>
<keyword evidence="5" id="KW-0378">Hydrolase</keyword>
<dbReference type="InterPro" id="IPR050708">
    <property type="entry name" value="T6SS_VgrG/RHS"/>
</dbReference>
<feature type="domain" description="CBM-cenC" evidence="7">
    <location>
        <begin position="1517"/>
        <end position="1645"/>
    </location>
</feature>
<keyword evidence="12" id="KW-1185">Reference proteome</keyword>
<sequence>MKKYKKSHILLLIATLLFQMIPMNTMANEYVEPPVEPLNNKDTEEKITIGELKDKREKNVKHFIKSDYTYEAVVYPAAVHYKENNQWKNIDNSIVEHTNDQGQKVLENKQNRFHVQFAKNTNAKNLVTFKEDGYKLSWNMKDPIESNAKVLKKDSEKIDALSENDKKQLLTDITSNVTYYDVLPNVDLSYDIQSEGIKEDIILKEPMDNPSFQFELKSNNVIPKLENNNTVIFYDKENPSKEVFKMDTPFMYDDKGEESKAIDVDLEETNQGNQGYELTITPNDDWINSSERVYPVTVDPTLSTSTDPTKIYDNHVSENYPDENYKLFDRLKIGEGSSSGYNRTFLSFDLPSIDSGDIITGAYLSLRLYNDQPNTVQADVHKVTEPWDTDTITWSNKPDYDKDIIKDYQSVNGEAGDLFLWDITNIAKDWYVSDENNGLMIKAHQDSDPYTEFLSSDTSEDIYRPEVTIQYVNHSGLENYWTYHSQDVGRAGTGYVNDANGNLVFIHEDVSMGGNRMPVTINHVFNSNDRKEDRNEDKGYGPGWRLNLNQKVEPETIDGEDFYRYIDEDGTVHYMEHDSGDTYKDESGLDLTLTVDSDSTNERYTIKDKKDNELNFTSYGYLRNITDSNGNKIELSYDTNVLVGVTDGAGREFTLNTDSDNKLQSIVAPSGKTTSYQYDDNGQLESIIYPDNEQVTYDYDTSTGHLKKITNIDGSQMNYHYYDESPYRVKKVQETHVDGAIGNELSLEYGYNTTIFTDTKGRQNIYQFNNQGNTISVKNDEGYAQYSEFIEDNDEDRNKNKLSNASKLQKTVINFLKNHNVEEESDWIAEGWQDSTANLSFTTEESYHGNQALKIEKTNTSDRHYYSQALALDKGETYTFSGHVKTKGISNENRKGAGLFIGYQENNGDWNFEYSAFKKGTSDWEREEITFTLPEDAASTTVYARAAVIEEAGTAYFDALQVEEGPIANRYNLIENPDFQYGSDTPTFWSKNDAMNTSDTLDEQEDNPKTLDEHVFQIHGEPGKRKTLYQTVDVSGEEGDIFVFGGWSKGDSVPTGSKRRFSIELGIKKEDDSYQWVRKKFNEDSQVWQYLSGGAVAEDDYKSINVYIEYYENENDASFDGIQLYKEGFGQSYQYDEDGNLVSTKELAKENATFKYSEENDLTTSIDPKGSNYEYDYDSEHNLEKATSSENVVNSFEYDSHGNPTTAKVGENGLFITTTSEYTEDSENYLESVQDPLGNEVVYSWDELQDEQTSVLDPKGQQTTFKYDDRSRLTDVFKDVDGDTATNSYSYKDDRIESIWQNGFTYSFDYDDFGNQTKTFVGTQKILEHHYEVYNKDGETITTGLLEETAYENDQKVGYVYDNTDRLTGLTDGSNTLFEYNYDASGNLGYLQDHVNETSYRYEYDLSNRLARILEENGDQTQYVFDSNDNLVMLRETISGNSYQTDYRYTNDNRLQNVTYPSTSTLHESLEIFPLSNNLTGTKGTHPVRENAVFEKDDSNKYAFSPYEATTNLVPENVSFEDDKSDWSFSDWNGSTGEWRVVNDSVNGSSSIESYDADGLSDGSKTNAVAYQDYHLSSELSNDTAYTFSAYAKRVGDSQPKLSLQATDANGDSLLYETVTRDIPKNEWTKISQTVTVPSGTTKIRSIVRSDVADYDVVRFDAVQLEKTNVASPFTTTSSSDAENVYDLNIDKSSGTMSTWFNTHDMDTTRVIMSNANASNDKYLNVSMGTDNKIAVSALTSNGDYQRIIDNTDPVIEKDKWYFVSLKWEEINGTLNVTLFINDQQYTGSTDDFTDFSHTETAIGSNTFGNYALNGQMEQFAYSNEALSSSTIEAIYEKGRVNNIHTVYDSLGRATTQLIDTGNAQLKSHMTYTPGESGSTTSQIQMLWNQGKTIDGVRVGGDFAGEFHLNENSSGENAGEIAVDHGNGTFNHPNGTAYNVQSDKYVYTTLEGGGNADRYLMFIGSDSERFNYPYDYSSSKSFIAVTYQNGIWYYDDNSGLVEFSPSTEDVIVGKIVEGVDGISELEMYTSPPEREIEGISVGGIFTGEYRQNENSSGENAGEIAVDEGNGTYIHPNGHEYSVQPDKYVYTTLEGGGTADRYLMFIGSDLTRFTFPYDYTSSKAFLAVTYQDGSWYYDDNETLVPFTPNEEDAIVARIQEGTDGVAELKYFSRKHNLISYTYDANGNIETITEDGKTITYHYNELDELIREDNEKLNHTIVYEYDTGGNLLSKKEYDYTTSDTIDDSTEKSNIGYEYDDNWKDKLTSFNGEQITYDEIGNPLSYDGYEYTWQLGDQLKGISGNGIDTSYKYNDDGIRTEKEVNGVTTKYHLNGDLVTYESDGTDEIYYTYNANGKLVSMNLNGEEYYYIRNNQGDITGLIDQYGEQVVSYTYDTWGQNVEISGTKADTVGEKNPYRYRGYRYDSETGLYYLNARYYNPEWGRFLNADSYGGSNGELLSHNVFAYAKNNPVMNYDPSGYFSERIEDAWDILKEQHKSVRSAANYWSMGLSESLITARNSSINSSDYWIAQADILSSAVPGGGMIGRTTKAVSKGKDKAGIIYKRTDVKTGKDYIGQTKSPERYLKRQKEHARKNPSARYEYEIIGREVPGKPLDILEQRNINKYGGLEKNGGLLENKRNQISPKYWDYFNIK</sequence>
<feature type="domain" description="Teneurin-like YD-shell" evidence="10">
    <location>
        <begin position="1342"/>
        <end position="1465"/>
    </location>
</feature>
<evidence type="ECO:0000259" key="7">
    <source>
        <dbReference type="Pfam" id="PF02018"/>
    </source>
</evidence>
<dbReference type="Pfam" id="PF25023">
    <property type="entry name" value="TEN_YD-shell"/>
    <property type="match status" value="2"/>
</dbReference>
<dbReference type="PANTHER" id="PTHR32305">
    <property type="match status" value="1"/>
</dbReference>
<feature type="chain" id="PRO_5046897014" evidence="6">
    <location>
        <begin position="28"/>
        <end position="2650"/>
    </location>
</feature>